<organism evidence="2 3">
    <name type="scientific">Hyalella azteca</name>
    <name type="common">Amphipod</name>
    <dbReference type="NCBI Taxonomy" id="294128"/>
    <lineage>
        <taxon>Eukaryota</taxon>
        <taxon>Metazoa</taxon>
        <taxon>Ecdysozoa</taxon>
        <taxon>Arthropoda</taxon>
        <taxon>Crustacea</taxon>
        <taxon>Multicrustacea</taxon>
        <taxon>Malacostraca</taxon>
        <taxon>Eumalacostraca</taxon>
        <taxon>Peracarida</taxon>
        <taxon>Amphipoda</taxon>
        <taxon>Senticaudata</taxon>
        <taxon>Talitrida</taxon>
        <taxon>Talitroidea</taxon>
        <taxon>Hyalellidae</taxon>
        <taxon>Hyalella</taxon>
    </lineage>
</organism>
<name>A0A8B7PNH8_HYAAZ</name>
<keyword evidence="2" id="KW-1185">Reference proteome</keyword>
<evidence type="ECO:0000313" key="3">
    <source>
        <dbReference type="RefSeq" id="XP_018027759.1"/>
    </source>
</evidence>
<dbReference type="AlphaFoldDB" id="A0A8B7PNH8"/>
<feature type="signal peptide" evidence="1">
    <location>
        <begin position="1"/>
        <end position="22"/>
    </location>
</feature>
<reference evidence="3" key="1">
    <citation type="submission" date="2025-08" db="UniProtKB">
        <authorList>
            <consortium name="RefSeq"/>
        </authorList>
    </citation>
    <scope>IDENTIFICATION</scope>
    <source>
        <tissue evidence="3">Whole organism</tissue>
    </source>
</reference>
<protein>
    <submittedName>
        <fullName evidence="3">Uncharacterized protein LOC108682995</fullName>
    </submittedName>
</protein>
<keyword evidence="1" id="KW-0732">Signal</keyword>
<dbReference type="Proteomes" id="UP000694843">
    <property type="component" value="Unplaced"/>
</dbReference>
<feature type="chain" id="PRO_5034579828" evidence="1">
    <location>
        <begin position="23"/>
        <end position="107"/>
    </location>
</feature>
<evidence type="ECO:0000256" key="1">
    <source>
        <dbReference type="SAM" id="SignalP"/>
    </source>
</evidence>
<dbReference type="GeneID" id="108682995"/>
<evidence type="ECO:0000313" key="2">
    <source>
        <dbReference type="Proteomes" id="UP000694843"/>
    </source>
</evidence>
<accession>A0A8B7PNH8</accession>
<gene>
    <name evidence="3" type="primary">LOC108682995</name>
</gene>
<proteinExistence type="predicted"/>
<sequence length="107" mass="11642">MKMTKPLLVLLSLAVVLHVAVAQPVDVVQDEAPLQDALLQDEAPLQDALLQELQELVLADAELQDQLGALDAERDMIVTVPIPKWLCDVLKPVIPLKITCTDAITAQ</sequence>
<dbReference type="KEGG" id="hazt:108682995"/>
<dbReference type="RefSeq" id="XP_018027759.1">
    <property type="nucleotide sequence ID" value="XM_018172270.2"/>
</dbReference>